<comment type="caution">
    <text evidence="4">The sequence shown here is derived from an EMBL/GenBank/DDBJ whole genome shotgun (WGS) entry which is preliminary data.</text>
</comment>
<dbReference type="PANTHER" id="PTHR32347:SF23">
    <property type="entry name" value="BLL5650 PROTEIN"/>
    <property type="match status" value="1"/>
</dbReference>
<evidence type="ECO:0000256" key="2">
    <source>
        <dbReference type="ARBA" id="ARBA00023054"/>
    </source>
</evidence>
<dbReference type="SUPFAM" id="SSF111369">
    <property type="entry name" value="HlyD-like secretion proteins"/>
    <property type="match status" value="1"/>
</dbReference>
<evidence type="ECO:0000256" key="1">
    <source>
        <dbReference type="ARBA" id="ARBA00004196"/>
    </source>
</evidence>
<dbReference type="Gene3D" id="2.40.30.170">
    <property type="match status" value="1"/>
</dbReference>
<name>A0A368ZER0_9FLAO</name>
<dbReference type="OrthoDB" id="869610at2"/>
<evidence type="ECO:0000313" key="4">
    <source>
        <dbReference type="EMBL" id="RCW92016.1"/>
    </source>
</evidence>
<dbReference type="GO" id="GO:0030313">
    <property type="term" value="C:cell envelope"/>
    <property type="evidence" value="ECO:0007669"/>
    <property type="project" value="UniProtKB-SubCell"/>
</dbReference>
<dbReference type="Gene3D" id="2.40.50.100">
    <property type="match status" value="1"/>
</dbReference>
<gene>
    <name evidence="4" type="ORF">DFQ08_10235</name>
</gene>
<evidence type="ECO:0000313" key="5">
    <source>
        <dbReference type="Proteomes" id="UP000253436"/>
    </source>
</evidence>
<feature type="domain" description="CusB-like beta-barrel" evidence="3">
    <location>
        <begin position="235"/>
        <end position="301"/>
    </location>
</feature>
<dbReference type="PANTHER" id="PTHR32347">
    <property type="entry name" value="EFFLUX SYSTEM COMPONENT YKNX-RELATED"/>
    <property type="match status" value="1"/>
</dbReference>
<dbReference type="InterPro" id="IPR058792">
    <property type="entry name" value="Beta-barrel_RND_2"/>
</dbReference>
<sequence length="360" mass="40127">MKVLLYSCSLFFIVACTNQRDNIQPKLQTLTASVYASAMVQPDSMYQVYAVVSGILDQVLVEEGDVVIKNQPLIQITNKTSKLNNDNAQYALELAKDNYSGNAAVLSSLEEDIAMAQLQYKNDSVSFFRQKNLWEKHIGSQQDYDNKKLRYGLALSSLKRMGNNYNSKKNALQVALKQAQIHYNATVVTTNDFLVKSKMNGKVYALFKEPGEIVTTAAPIAAIGSVNQFIIQLLVDEVDIVQIAPQQDVLITLEAYVDRVFKGKVSKIYPKKDERNQTFIVEAVFDQPPKILYPGLSGEANIIITQKKNVLTIPKAYLRADNTVETDAGIVEVKTGMQNLEAVEILSGLTKRTTVYKPEP</sequence>
<dbReference type="Pfam" id="PF25954">
    <property type="entry name" value="Beta-barrel_RND_2"/>
    <property type="match status" value="1"/>
</dbReference>
<proteinExistence type="predicted"/>
<dbReference type="EMBL" id="QPJO01000002">
    <property type="protein sequence ID" value="RCW92016.1"/>
    <property type="molecule type" value="Genomic_DNA"/>
</dbReference>
<dbReference type="Gene3D" id="2.40.420.20">
    <property type="match status" value="1"/>
</dbReference>
<dbReference type="InterPro" id="IPR050465">
    <property type="entry name" value="UPF0194_transport"/>
</dbReference>
<keyword evidence="2" id="KW-0175">Coiled coil</keyword>
<dbReference type="Proteomes" id="UP000253436">
    <property type="component" value="Unassembled WGS sequence"/>
</dbReference>
<accession>A0A368ZER0</accession>
<dbReference type="PROSITE" id="PS51257">
    <property type="entry name" value="PROKAR_LIPOPROTEIN"/>
    <property type="match status" value="1"/>
</dbReference>
<reference evidence="4 5" key="1">
    <citation type="submission" date="2018-07" db="EMBL/GenBank/DDBJ databases">
        <title>Genomic Encyclopedia of Type Strains, Phase III (KMG-III): the genomes of soil and plant-associated and newly described type strains.</title>
        <authorList>
            <person name="Whitman W."/>
        </authorList>
    </citation>
    <scope>NUCLEOTIDE SEQUENCE [LARGE SCALE GENOMIC DNA]</scope>
    <source>
        <strain evidence="4 5">CECT 7958</strain>
    </source>
</reference>
<organism evidence="4 5">
    <name type="scientific">Winogradskyella arenosi</name>
    <dbReference type="NCBI Taxonomy" id="533325"/>
    <lineage>
        <taxon>Bacteria</taxon>
        <taxon>Pseudomonadati</taxon>
        <taxon>Bacteroidota</taxon>
        <taxon>Flavobacteriia</taxon>
        <taxon>Flavobacteriales</taxon>
        <taxon>Flavobacteriaceae</taxon>
        <taxon>Winogradskyella</taxon>
    </lineage>
</organism>
<dbReference type="RefSeq" id="WP_114308710.1">
    <property type="nucleotide sequence ID" value="NZ_QPJO01000002.1"/>
</dbReference>
<keyword evidence="5" id="KW-1185">Reference proteome</keyword>
<dbReference type="AlphaFoldDB" id="A0A368ZER0"/>
<evidence type="ECO:0000259" key="3">
    <source>
        <dbReference type="Pfam" id="PF25954"/>
    </source>
</evidence>
<protein>
    <submittedName>
        <fullName evidence="4">Multidrug efflux pump subunit AcrA (Membrane-fusion protein)</fullName>
    </submittedName>
</protein>
<comment type="subcellular location">
    <subcellularLocation>
        <location evidence="1">Cell envelope</location>
    </subcellularLocation>
</comment>